<proteinExistence type="predicted"/>
<evidence type="ECO:0000313" key="1">
    <source>
        <dbReference type="EMBL" id="WDR07271.1"/>
    </source>
</evidence>
<accession>A0ABY7Z0Y4</accession>
<protein>
    <submittedName>
        <fullName evidence="1">YdeI/OmpD-associated family protein</fullName>
    </submittedName>
</protein>
<keyword evidence="2" id="KW-1185">Reference proteome</keyword>
<organism evidence="1 2">
    <name type="scientific">Devosia rhodophyticola</name>
    <dbReference type="NCBI Taxonomy" id="3026423"/>
    <lineage>
        <taxon>Bacteria</taxon>
        <taxon>Pseudomonadati</taxon>
        <taxon>Pseudomonadota</taxon>
        <taxon>Alphaproteobacteria</taxon>
        <taxon>Hyphomicrobiales</taxon>
        <taxon>Devosiaceae</taxon>
        <taxon>Devosia</taxon>
    </lineage>
</organism>
<gene>
    <name evidence="1" type="ORF">PSQ90_07565</name>
</gene>
<dbReference type="RefSeq" id="WP_282212784.1">
    <property type="nucleotide sequence ID" value="NZ_CP118247.1"/>
</dbReference>
<evidence type="ECO:0000313" key="2">
    <source>
        <dbReference type="Proteomes" id="UP001222118"/>
    </source>
</evidence>
<dbReference type="EMBL" id="CP118247">
    <property type="protein sequence ID" value="WDR07271.1"/>
    <property type="molecule type" value="Genomic_DNA"/>
</dbReference>
<sequence length="202" mass="22591">MAPVIPRPDRIRGFDNGSAFLDWLSRHHASETELWLKIAKKGSDTPSITYAEALDVALCWGWIDGIKKSFDETAFLQRFSPRRPKSIWSQKNRNHIARLKVEGRMTEHGQVHVDAAIKDGRWAAAYGSSADIEMPEDLLAAISTNPAAQPLFEQLDKTNRFALAFRIGNLKTAAGRARAIERFVDMLARGETLHPLPASKKS</sequence>
<dbReference type="Pfam" id="PF13376">
    <property type="entry name" value="OmdA"/>
    <property type="match status" value="1"/>
</dbReference>
<reference evidence="1 2" key="1">
    <citation type="submission" date="2023-02" db="EMBL/GenBank/DDBJ databases">
        <title>Devosia chondri sp. nov., isolated from the phycosphere of marine algae.</title>
        <authorList>
            <person name="Kim J.M."/>
            <person name="Lee J.K."/>
            <person name="Choi B.J."/>
            <person name="Bayburt H."/>
            <person name="Jeon C.O."/>
        </authorList>
    </citation>
    <scope>NUCLEOTIDE SEQUENCE [LARGE SCALE GENOMIC DNA]</scope>
    <source>
        <strain evidence="1 2">G2-5</strain>
    </source>
</reference>
<name>A0ABY7Z0Y4_9HYPH</name>
<dbReference type="Proteomes" id="UP001222118">
    <property type="component" value="Chromosome"/>
</dbReference>